<dbReference type="InterPro" id="IPR016032">
    <property type="entry name" value="Sig_transdc_resp-reg_C-effctor"/>
</dbReference>
<accession>A0A087AJB3</accession>
<dbReference type="OrthoDB" id="5242883at2"/>
<dbReference type="AlphaFoldDB" id="A0A087AJB3"/>
<dbReference type="SUPFAM" id="SSF52172">
    <property type="entry name" value="CheY-like"/>
    <property type="match status" value="1"/>
</dbReference>
<feature type="region of interest" description="Disordered" evidence="3">
    <location>
        <begin position="207"/>
        <end position="228"/>
    </location>
</feature>
<feature type="domain" description="Response regulatory" evidence="4">
    <location>
        <begin position="17"/>
        <end position="132"/>
    </location>
</feature>
<keyword evidence="1" id="KW-0238">DNA-binding</keyword>
<evidence type="ECO:0000259" key="4">
    <source>
        <dbReference type="PROSITE" id="PS50110"/>
    </source>
</evidence>
<evidence type="ECO:0000256" key="3">
    <source>
        <dbReference type="SAM" id="MobiDB-lite"/>
    </source>
</evidence>
<dbReference type="GO" id="GO:0003677">
    <property type="term" value="F:DNA binding"/>
    <property type="evidence" value="ECO:0007669"/>
    <property type="project" value="UniProtKB-KW"/>
</dbReference>
<dbReference type="InterPro" id="IPR000792">
    <property type="entry name" value="Tscrpt_reg_LuxR_C"/>
</dbReference>
<sequence length="243" mass="27408">MQTTKDSHSWTDPTAWSFVVMDDDAWSAKYLIRGLRDFFPHATFHHYDGQERNVMERCHGADAIIMDMALGIHNGVEYCAQLRYADNITPVLGITSFLVDDYRQSFIDAGGQGLLHKEHIEQVAMALRAVVQGQPMDGFPTPAQAFDALIQSEQEPLTPREQQVIDEYRHTGSAEAVAQTLHIAVATVHKHLQNIRRKQPFTKKSTIEFSYNPDTPPPPPSVGSAPMTPIIDATHRWHVEEEH</sequence>
<evidence type="ECO:0000256" key="1">
    <source>
        <dbReference type="ARBA" id="ARBA00023125"/>
    </source>
</evidence>
<evidence type="ECO:0000313" key="6">
    <source>
        <dbReference type="Proteomes" id="UP000029074"/>
    </source>
</evidence>
<dbReference type="Gene3D" id="1.10.10.10">
    <property type="entry name" value="Winged helix-like DNA-binding domain superfamily/Winged helix DNA-binding domain"/>
    <property type="match status" value="1"/>
</dbReference>
<protein>
    <submittedName>
        <fullName evidence="5">Putative two-component system response regulator</fullName>
    </submittedName>
</protein>
<keyword evidence="2" id="KW-0597">Phosphoprotein</keyword>
<comment type="caution">
    <text evidence="5">The sequence shown here is derived from an EMBL/GenBank/DDBJ whole genome shotgun (WGS) entry which is preliminary data.</text>
</comment>
<keyword evidence="6" id="KW-1185">Reference proteome</keyword>
<dbReference type="GO" id="GO:0006355">
    <property type="term" value="P:regulation of DNA-templated transcription"/>
    <property type="evidence" value="ECO:0007669"/>
    <property type="project" value="InterPro"/>
</dbReference>
<dbReference type="InterPro" id="IPR036388">
    <property type="entry name" value="WH-like_DNA-bd_sf"/>
</dbReference>
<feature type="modified residue" description="4-aspartylphosphate" evidence="2">
    <location>
        <position position="67"/>
    </location>
</feature>
<name>A0A087AJB3_9BIFI</name>
<gene>
    <name evidence="5" type="ORF">BGLCM_1159</name>
</gene>
<reference evidence="5 6" key="1">
    <citation type="submission" date="2014-03" db="EMBL/GenBank/DDBJ databases">
        <title>Genomics of Bifidobacteria.</title>
        <authorList>
            <person name="Ventura M."/>
            <person name="Milani C."/>
            <person name="Lugli G.A."/>
        </authorList>
    </citation>
    <scope>NUCLEOTIDE SEQUENCE [LARGE SCALE GENOMIC DNA]</scope>
    <source>
        <strain evidence="5 6">LMG 11596</strain>
    </source>
</reference>
<dbReference type="SUPFAM" id="SSF46894">
    <property type="entry name" value="C-terminal effector domain of the bipartite response regulators"/>
    <property type="match status" value="1"/>
</dbReference>
<dbReference type="Proteomes" id="UP000029074">
    <property type="component" value="Unassembled WGS sequence"/>
</dbReference>
<proteinExistence type="predicted"/>
<organism evidence="5 6">
    <name type="scientific">Bifidobacterium gallicum DSM 20093 = LMG 11596</name>
    <dbReference type="NCBI Taxonomy" id="561180"/>
    <lineage>
        <taxon>Bacteria</taxon>
        <taxon>Bacillati</taxon>
        <taxon>Actinomycetota</taxon>
        <taxon>Actinomycetes</taxon>
        <taxon>Bifidobacteriales</taxon>
        <taxon>Bifidobacteriaceae</taxon>
        <taxon>Bifidobacterium</taxon>
    </lineage>
</organism>
<dbReference type="Pfam" id="PF00196">
    <property type="entry name" value="GerE"/>
    <property type="match status" value="1"/>
</dbReference>
<dbReference type="Pfam" id="PF00072">
    <property type="entry name" value="Response_reg"/>
    <property type="match status" value="1"/>
</dbReference>
<evidence type="ECO:0000313" key="5">
    <source>
        <dbReference type="EMBL" id="KFI58863.1"/>
    </source>
</evidence>
<evidence type="ECO:0000256" key="2">
    <source>
        <dbReference type="PROSITE-ProRule" id="PRU00169"/>
    </source>
</evidence>
<dbReference type="InterPro" id="IPR039420">
    <property type="entry name" value="WalR-like"/>
</dbReference>
<dbReference type="PROSITE" id="PS50110">
    <property type="entry name" value="RESPONSE_REGULATORY"/>
    <property type="match status" value="1"/>
</dbReference>
<dbReference type="Gene3D" id="3.40.50.2300">
    <property type="match status" value="1"/>
</dbReference>
<dbReference type="InterPro" id="IPR011006">
    <property type="entry name" value="CheY-like_superfamily"/>
</dbReference>
<dbReference type="GO" id="GO:0000160">
    <property type="term" value="P:phosphorelay signal transduction system"/>
    <property type="evidence" value="ECO:0007669"/>
    <property type="project" value="InterPro"/>
</dbReference>
<dbReference type="EMBL" id="JGYW01000005">
    <property type="protein sequence ID" value="KFI58863.1"/>
    <property type="molecule type" value="Genomic_DNA"/>
</dbReference>
<dbReference type="PANTHER" id="PTHR43214">
    <property type="entry name" value="TWO-COMPONENT RESPONSE REGULATOR"/>
    <property type="match status" value="1"/>
</dbReference>
<dbReference type="InterPro" id="IPR001789">
    <property type="entry name" value="Sig_transdc_resp-reg_receiver"/>
</dbReference>